<name>A0A450ZLZ6_9GAMM</name>
<evidence type="ECO:0000256" key="1">
    <source>
        <dbReference type="SAM" id="MobiDB-lite"/>
    </source>
</evidence>
<dbReference type="EMBL" id="CAADFY010000055">
    <property type="protein sequence ID" value="VFK54782.1"/>
    <property type="molecule type" value="Genomic_DNA"/>
</dbReference>
<evidence type="ECO:0000313" key="2">
    <source>
        <dbReference type="EMBL" id="VFK54782.1"/>
    </source>
</evidence>
<protein>
    <submittedName>
        <fullName evidence="2">Uncharacterized protein</fullName>
    </submittedName>
</protein>
<evidence type="ECO:0000313" key="4">
    <source>
        <dbReference type="EMBL" id="VFK59192.1"/>
    </source>
</evidence>
<dbReference type="EMBL" id="CAADFX010000038">
    <property type="protein sequence ID" value="VFK55852.1"/>
    <property type="molecule type" value="Genomic_DNA"/>
</dbReference>
<reference evidence="2" key="1">
    <citation type="submission" date="2019-02" db="EMBL/GenBank/DDBJ databases">
        <authorList>
            <person name="Gruber-Vodicka R. H."/>
            <person name="Seah K. B. B."/>
        </authorList>
    </citation>
    <scope>NUCLEOTIDE SEQUENCE</scope>
    <source>
        <strain evidence="3">BECK_BY1</strain>
        <strain evidence="4">BECK_BY2</strain>
        <strain evidence="2">BECK_BY3</strain>
    </source>
</reference>
<proteinExistence type="predicted"/>
<feature type="region of interest" description="Disordered" evidence="1">
    <location>
        <begin position="80"/>
        <end position="113"/>
    </location>
</feature>
<gene>
    <name evidence="3" type="ORF">BECKTUN1418D_GA0071000_10387</name>
    <name evidence="4" type="ORF">BECKTUN1418E_GA0071001_10528</name>
    <name evidence="2" type="ORF">BECKTUN1418F_GA0071002_10558</name>
</gene>
<accession>A0A450ZLZ6</accession>
<sequence>MEIAVSITGIPIRFIYERWCHVAKNHDNPARYFHEVLETVEKSKAIKRRENYGKKKWMVAMYRKYQDSSGSSLHIGKTKILEKPVHANQGRPGLRGKAGPCEPYKASRGMKLS</sequence>
<dbReference type="AlphaFoldDB" id="A0A450ZLZ6"/>
<organism evidence="2">
    <name type="scientific">Candidatus Kentrum sp. TUN</name>
    <dbReference type="NCBI Taxonomy" id="2126343"/>
    <lineage>
        <taxon>Bacteria</taxon>
        <taxon>Pseudomonadati</taxon>
        <taxon>Pseudomonadota</taxon>
        <taxon>Gammaproteobacteria</taxon>
        <taxon>Candidatus Kentrum</taxon>
    </lineage>
</organism>
<evidence type="ECO:0000313" key="3">
    <source>
        <dbReference type="EMBL" id="VFK55852.1"/>
    </source>
</evidence>
<dbReference type="EMBL" id="CAADFV010000052">
    <property type="protein sequence ID" value="VFK59192.1"/>
    <property type="molecule type" value="Genomic_DNA"/>
</dbReference>